<accession>A0A327ZPJ1</accession>
<comment type="caution">
    <text evidence="1">The sequence shown here is derived from an EMBL/GenBank/DDBJ whole genome shotgun (WGS) entry which is preliminary data.</text>
</comment>
<evidence type="ECO:0000313" key="2">
    <source>
        <dbReference type="Proteomes" id="UP000249808"/>
    </source>
</evidence>
<dbReference type="InterPro" id="IPR052922">
    <property type="entry name" value="Cytidylate_Kinase-2"/>
</dbReference>
<dbReference type="AlphaFoldDB" id="A0A327ZPJ1"/>
<gene>
    <name evidence="1" type="ORF">BHU61_08885</name>
</gene>
<dbReference type="EMBL" id="PZJH01000004">
    <property type="protein sequence ID" value="RAK44271.1"/>
    <property type="molecule type" value="Genomic_DNA"/>
</dbReference>
<proteinExistence type="predicted"/>
<sequence>MKKIIVIGCPGSGKSTFSRNLSKCLDIPVIHLDLLNWKSDRTVVEREVFLNRQREALKGETWIIDGNYGSTIEMRIAACDTIYFLDLPVEVCLESIEQRKRKERPDMPWIETNETDSEFIAFIKQYNIVSRPKVIELLEKYPDKKQVIFQSREAVNGYINDYLKQ</sequence>
<keyword evidence="1" id="KW-0808">Transferase</keyword>
<reference evidence="1 2" key="1">
    <citation type="journal article" date="2018" name="Front. Microbiol.">
        <title>Description and Comparative Genomics of Macrococcus caseolyticus subsp. hominis subsp. nov., Macrococcus goetzii sp. nov., Macrococcus epidermidis sp. nov., and Macrococcus bohemicus sp. nov., Novel Macrococci From Human Clinical Material With Virulence Potential and Suspected Uptake of Foreign DNA by Natural Transformation.</title>
        <authorList>
            <person name="Maslanova I."/>
            <person name="Wertheimer Z."/>
            <person name="Sedlacek I."/>
            <person name="Svec P."/>
            <person name="Indrakova A."/>
            <person name="Kovarovic V."/>
            <person name="Schumann P."/>
            <person name="Sproer C."/>
            <person name="Kralova S."/>
            <person name="Sedo O."/>
            <person name="Kristofova L."/>
            <person name="Vrbovska V."/>
            <person name="Fuzik T."/>
            <person name="Petras P."/>
            <person name="Zdrahal Z."/>
            <person name="Ruzickova V."/>
            <person name="Doskar J."/>
            <person name="Pantucek R."/>
        </authorList>
    </citation>
    <scope>NUCLEOTIDE SEQUENCE [LARGE SCALE GENOMIC DNA]</scope>
    <source>
        <strain evidence="1 2">01/688</strain>
    </source>
</reference>
<dbReference type="InterPro" id="IPR027417">
    <property type="entry name" value="P-loop_NTPase"/>
</dbReference>
<dbReference type="Gene3D" id="3.40.50.300">
    <property type="entry name" value="P-loop containing nucleotide triphosphate hydrolases"/>
    <property type="match status" value="1"/>
</dbReference>
<evidence type="ECO:0000313" key="1">
    <source>
        <dbReference type="EMBL" id="RAK44271.1"/>
    </source>
</evidence>
<organism evidence="1 2">
    <name type="scientific">Macrococcus epidermidis</name>
    <dbReference type="NCBI Taxonomy" id="1902580"/>
    <lineage>
        <taxon>Bacteria</taxon>
        <taxon>Bacillati</taxon>
        <taxon>Bacillota</taxon>
        <taxon>Bacilli</taxon>
        <taxon>Bacillales</taxon>
        <taxon>Staphylococcaceae</taxon>
        <taxon>Macrococcus</taxon>
    </lineage>
</organism>
<keyword evidence="2" id="KW-1185">Reference proteome</keyword>
<dbReference type="PANTHER" id="PTHR37816:SF3">
    <property type="entry name" value="MODULATES DNA TOPOLOGY"/>
    <property type="match status" value="1"/>
</dbReference>
<dbReference type="RefSeq" id="WP_111716259.1">
    <property type="nucleotide sequence ID" value="NZ_JBHSSR010000002.1"/>
</dbReference>
<keyword evidence="1" id="KW-0418">Kinase</keyword>
<dbReference type="GO" id="GO:0016301">
    <property type="term" value="F:kinase activity"/>
    <property type="evidence" value="ECO:0007669"/>
    <property type="project" value="UniProtKB-KW"/>
</dbReference>
<protein>
    <submittedName>
        <fullName evidence="1">Adenylate kinase</fullName>
    </submittedName>
</protein>
<dbReference type="Proteomes" id="UP000249808">
    <property type="component" value="Unassembled WGS sequence"/>
</dbReference>
<dbReference type="SUPFAM" id="SSF52540">
    <property type="entry name" value="P-loop containing nucleoside triphosphate hydrolases"/>
    <property type="match status" value="1"/>
</dbReference>
<dbReference type="PANTHER" id="PTHR37816">
    <property type="entry name" value="YALI0E33011P"/>
    <property type="match status" value="1"/>
</dbReference>
<name>A0A327ZPJ1_9STAP</name>